<dbReference type="RefSeq" id="WP_170034837.1">
    <property type="nucleotide sequence ID" value="NZ_JABDTL010000001.1"/>
</dbReference>
<organism evidence="2 3">
    <name type="scientific">Longimicrobium terrae</name>
    <dbReference type="NCBI Taxonomy" id="1639882"/>
    <lineage>
        <taxon>Bacteria</taxon>
        <taxon>Pseudomonadati</taxon>
        <taxon>Gemmatimonadota</taxon>
        <taxon>Longimicrobiia</taxon>
        <taxon>Longimicrobiales</taxon>
        <taxon>Longimicrobiaceae</taxon>
        <taxon>Longimicrobium</taxon>
    </lineage>
</organism>
<keyword evidence="1" id="KW-0812">Transmembrane</keyword>
<dbReference type="AlphaFoldDB" id="A0A841H1K6"/>
<proteinExistence type="predicted"/>
<dbReference type="EMBL" id="JACHIA010000012">
    <property type="protein sequence ID" value="MBB6072005.1"/>
    <property type="molecule type" value="Genomic_DNA"/>
</dbReference>
<keyword evidence="1" id="KW-1133">Transmembrane helix</keyword>
<dbReference type="Proteomes" id="UP000582837">
    <property type="component" value="Unassembled WGS sequence"/>
</dbReference>
<sequence>MNRLGLRYTVTAFLIAAAVAAAGVLLGGPAHRAGVLAGSALGFVTQAAVFWIFFIRLYPGRDQAWTAYGLGLLVRLAVFAVTAFVLAPRAGLPFAATLLSLAGVFWLTTLSEAAYLKNRTSNPTQA</sequence>
<reference evidence="2 3" key="1">
    <citation type="submission" date="2020-08" db="EMBL/GenBank/DDBJ databases">
        <title>Genomic Encyclopedia of Type Strains, Phase IV (KMG-IV): sequencing the most valuable type-strain genomes for metagenomic binning, comparative biology and taxonomic classification.</title>
        <authorList>
            <person name="Goeker M."/>
        </authorList>
    </citation>
    <scope>NUCLEOTIDE SEQUENCE [LARGE SCALE GENOMIC DNA]</scope>
    <source>
        <strain evidence="2 3">DSM 29007</strain>
    </source>
</reference>
<accession>A0A841H1K6</accession>
<gene>
    <name evidence="2" type="ORF">HNQ61_003666</name>
</gene>
<evidence type="ECO:0000256" key="1">
    <source>
        <dbReference type="SAM" id="Phobius"/>
    </source>
</evidence>
<name>A0A841H1K6_9BACT</name>
<feature type="transmembrane region" description="Helical" evidence="1">
    <location>
        <begin position="7"/>
        <end position="27"/>
    </location>
</feature>
<feature type="transmembrane region" description="Helical" evidence="1">
    <location>
        <begin position="33"/>
        <end position="55"/>
    </location>
</feature>
<keyword evidence="3" id="KW-1185">Reference proteome</keyword>
<evidence type="ECO:0000313" key="3">
    <source>
        <dbReference type="Proteomes" id="UP000582837"/>
    </source>
</evidence>
<feature type="transmembrane region" description="Helical" evidence="1">
    <location>
        <begin position="67"/>
        <end position="87"/>
    </location>
</feature>
<evidence type="ECO:0000313" key="2">
    <source>
        <dbReference type="EMBL" id="MBB6072005.1"/>
    </source>
</evidence>
<protein>
    <submittedName>
        <fullName evidence="2">Uncharacterized protein</fullName>
    </submittedName>
</protein>
<feature type="transmembrane region" description="Helical" evidence="1">
    <location>
        <begin position="93"/>
        <end position="116"/>
    </location>
</feature>
<keyword evidence="1" id="KW-0472">Membrane</keyword>
<comment type="caution">
    <text evidence="2">The sequence shown here is derived from an EMBL/GenBank/DDBJ whole genome shotgun (WGS) entry which is preliminary data.</text>
</comment>